<dbReference type="EMBL" id="SDCB01000041">
    <property type="protein sequence ID" value="TCW92160.1"/>
    <property type="molecule type" value="Genomic_DNA"/>
</dbReference>
<dbReference type="RefSeq" id="WP_124737156.1">
    <property type="nucleotide sequence ID" value="NZ_CAAGYD010000016.1"/>
</dbReference>
<sequence>MLHFLDLYWDEISFVFYVIFFSTIAIGKLFLVFRKNKGSSEIKLVPKSKVNVQSSQSRKNIDFSFGTDSHNQLRDEIFNVHDHLRFTKPKEDDWLNGKKNETLNFDAHYAPVPHDLSDPRSAAIYPANMFDTHSTMSNDSIPDISSSCDESFSKF</sequence>
<gene>
    <name evidence="2" type="ORF">ETE82_24470</name>
</gene>
<evidence type="ECO:0000313" key="2">
    <source>
        <dbReference type="EMBL" id="TCW92160.1"/>
    </source>
</evidence>
<name>A0A483F8C7_KLEPN</name>
<proteinExistence type="predicted"/>
<protein>
    <submittedName>
        <fullName evidence="2">Uncharacterized protein</fullName>
    </submittedName>
</protein>
<dbReference type="AlphaFoldDB" id="A0A483F8C7"/>
<keyword evidence="1" id="KW-0472">Membrane</keyword>
<accession>A0A483F8C7</accession>
<organism evidence="2">
    <name type="scientific">Klebsiella pneumoniae</name>
    <dbReference type="NCBI Taxonomy" id="573"/>
    <lineage>
        <taxon>Bacteria</taxon>
        <taxon>Pseudomonadati</taxon>
        <taxon>Pseudomonadota</taxon>
        <taxon>Gammaproteobacteria</taxon>
        <taxon>Enterobacterales</taxon>
        <taxon>Enterobacteriaceae</taxon>
        <taxon>Klebsiella/Raoultella group</taxon>
        <taxon>Klebsiella</taxon>
        <taxon>Klebsiella pneumoniae complex</taxon>
    </lineage>
</organism>
<keyword evidence="1" id="KW-0812">Transmembrane</keyword>
<comment type="caution">
    <text evidence="2">The sequence shown here is derived from an EMBL/GenBank/DDBJ whole genome shotgun (WGS) entry which is preliminary data.</text>
</comment>
<keyword evidence="1" id="KW-1133">Transmembrane helix</keyword>
<reference evidence="2" key="1">
    <citation type="submission" date="2019-01" db="EMBL/GenBank/DDBJ databases">
        <authorList>
            <person name="Lista F."/>
            <person name="Anselmo A."/>
        </authorList>
    </citation>
    <scope>NUCLEOTIDE SEQUENCE</scope>
    <source>
        <strain evidence="2">21S</strain>
    </source>
</reference>
<evidence type="ECO:0000256" key="1">
    <source>
        <dbReference type="SAM" id="Phobius"/>
    </source>
</evidence>
<feature type="transmembrane region" description="Helical" evidence="1">
    <location>
        <begin position="12"/>
        <end position="33"/>
    </location>
</feature>